<evidence type="ECO:0000313" key="1">
    <source>
        <dbReference type="Ensembl" id="ENSPANP00000030332.1"/>
    </source>
</evidence>
<dbReference type="Bgee" id="ENSPANG00000031215">
    <property type="expression patterns" value="Expressed in ileum"/>
</dbReference>
<reference evidence="1" key="3">
    <citation type="submission" date="2025-09" db="UniProtKB">
        <authorList>
            <consortium name="Ensembl"/>
        </authorList>
    </citation>
    <scope>IDENTIFICATION</scope>
</reference>
<proteinExistence type="predicted"/>
<dbReference type="GeneTree" id="ENSGT00910000147180"/>
<dbReference type="AlphaFoldDB" id="A0A2I3M3N9"/>
<name>A0A2I3M3N9_PAPAN</name>
<protein>
    <submittedName>
        <fullName evidence="1">Uncharacterized protein</fullName>
    </submittedName>
</protein>
<keyword evidence="2" id="KW-1185">Reference proteome</keyword>
<sequence>VGGRGQITNLGGEGETHPWGYSSPPYPLHTFFIPVLPSGFGGSGLGIPSDSKKHDLQDCVEVSRPEGPAAELPSSLRGWNKIPSLCGLSFPIRDPKTWDLVMLLSPWVDFSELQFL</sequence>
<reference evidence="1" key="2">
    <citation type="submission" date="2025-08" db="UniProtKB">
        <authorList>
            <consortium name="Ensembl"/>
        </authorList>
    </citation>
    <scope>IDENTIFICATION</scope>
</reference>
<accession>A0A2I3M3N9</accession>
<reference evidence="1 2" key="1">
    <citation type="submission" date="2012-03" db="EMBL/GenBank/DDBJ databases">
        <title>Whole Genome Assembly of Papio anubis.</title>
        <authorList>
            <person name="Liu Y.L."/>
            <person name="Abraham K.A."/>
            <person name="Akbar H.A."/>
            <person name="Ali S.A."/>
            <person name="Anosike U.A."/>
            <person name="Aqrawi P.A."/>
            <person name="Arias F.A."/>
            <person name="Attaway T.A."/>
            <person name="Awwad R.A."/>
            <person name="Babu C.B."/>
            <person name="Bandaranaike D.B."/>
            <person name="Battles P.B."/>
            <person name="Bell A.B."/>
            <person name="Beltran B.B."/>
            <person name="Berhane-Mersha D.B."/>
            <person name="Bess C.B."/>
            <person name="Bickham C.B."/>
            <person name="Bolden T.B."/>
            <person name="Carter K.C."/>
            <person name="Chau D.C."/>
            <person name="Chavez A.C."/>
            <person name="Clerc-Blankenburg K.C."/>
            <person name="Coyle M.C."/>
            <person name="Dao M.D."/>
            <person name="Davila M.L.D."/>
            <person name="Davy-Carroll L.D."/>
            <person name="Denson S.D."/>
            <person name="Dinh H.D."/>
            <person name="Fernandez S.F."/>
            <person name="Fernando P.F."/>
            <person name="Forbes L.F."/>
            <person name="Francis C.F."/>
            <person name="Francisco L.F."/>
            <person name="Fu Q.F."/>
            <person name="Garcia-Iii R.G."/>
            <person name="Garrett T.G."/>
            <person name="Gross S.G."/>
            <person name="Gubbala S.G."/>
            <person name="Hirani K.H."/>
            <person name="Hogues M.H."/>
            <person name="Hollins B.H."/>
            <person name="Jackson L.J."/>
            <person name="Javaid M.J."/>
            <person name="Jhangiani S.J."/>
            <person name="Johnson A.J."/>
            <person name="Johnson B.J."/>
            <person name="Jones J.J."/>
            <person name="Joshi V.J."/>
            <person name="Kalu J.K."/>
            <person name="Khan N.K."/>
            <person name="Korchina V.K."/>
            <person name="Kovar C.K."/>
            <person name="Lago L.L."/>
            <person name="Lara F.L."/>
            <person name="Le T.-K.L."/>
            <person name="Lee S.L."/>
            <person name="Legall-Iii F.L."/>
            <person name="Lemon S.L."/>
            <person name="Liu J.L."/>
            <person name="Liu Y.-S.L."/>
            <person name="Liyanage D.L."/>
            <person name="Lopez J.L."/>
            <person name="Lorensuhewa L.L."/>
            <person name="Mata R.M."/>
            <person name="Mathew T.M."/>
            <person name="Mercado C.M."/>
            <person name="Mercado I.M."/>
            <person name="Morales K.M."/>
            <person name="Morgan M.M."/>
            <person name="Munidasa M.M."/>
            <person name="Ngo D.N."/>
            <person name="Nguyen L.N."/>
            <person name="Nguyen T.N."/>
            <person name="Nguyen N.N."/>
            <person name="Obregon M.O."/>
            <person name="Okwuonu G.O."/>
            <person name="Ongeri F.O."/>
            <person name="Onwere C.O."/>
            <person name="Osifeso I.O."/>
            <person name="Parra A.P."/>
            <person name="Patil S.P."/>
            <person name="Perez A.P."/>
            <person name="Perez Y.P."/>
            <person name="Pham C.P."/>
            <person name="Pu L.-L.P."/>
            <person name="Puazo M.P."/>
            <person name="Quiroz J.Q."/>
            <person name="Rouhana J.R."/>
            <person name="Ruiz M.R."/>
            <person name="Ruiz S.-J.R."/>
            <person name="Saada N.S."/>
            <person name="Santibanez J.S."/>
            <person name="Scheel M.S."/>
            <person name="Schneider B.S."/>
            <person name="Simmons D.S."/>
            <person name="Sisson I.S."/>
            <person name="Tang L.-Y.T."/>
            <person name="Thornton R.T."/>
            <person name="Tisius J.T."/>
            <person name="Toledanes G.T."/>
            <person name="Trejos Z.T."/>
            <person name="Usmani K.U."/>
            <person name="Varghese R.V."/>
            <person name="Vattathil S.V."/>
            <person name="Vee V.V."/>
            <person name="Walker D.W."/>
            <person name="Weissenberger G.W."/>
            <person name="White C.W."/>
            <person name="Williams A.W."/>
            <person name="Woodworth J.W."/>
            <person name="Wright R.W."/>
            <person name="Zhu Y.Z."/>
            <person name="Han Y.H."/>
            <person name="Newsham I.N."/>
            <person name="Nazareth L.N."/>
            <person name="Worley K.W."/>
            <person name="Muzny D.M."/>
            <person name="Rogers J.R."/>
            <person name="Gibbs R.G."/>
        </authorList>
    </citation>
    <scope>NUCLEOTIDE SEQUENCE [LARGE SCALE GENOMIC DNA]</scope>
</reference>
<dbReference type="OMA" id="ETHPWGS"/>
<organism evidence="1 2">
    <name type="scientific">Papio anubis</name>
    <name type="common">Olive baboon</name>
    <dbReference type="NCBI Taxonomy" id="9555"/>
    <lineage>
        <taxon>Eukaryota</taxon>
        <taxon>Metazoa</taxon>
        <taxon>Chordata</taxon>
        <taxon>Craniata</taxon>
        <taxon>Vertebrata</taxon>
        <taxon>Euteleostomi</taxon>
        <taxon>Mammalia</taxon>
        <taxon>Eutheria</taxon>
        <taxon>Euarchontoglires</taxon>
        <taxon>Primates</taxon>
        <taxon>Haplorrhini</taxon>
        <taxon>Catarrhini</taxon>
        <taxon>Cercopithecidae</taxon>
        <taxon>Cercopithecinae</taxon>
        <taxon>Papio</taxon>
    </lineage>
</organism>
<dbReference type="Ensembl" id="ENSPANT00000035153.2">
    <property type="protein sequence ID" value="ENSPANP00000030332.1"/>
    <property type="gene ID" value="ENSPANG00000031215.2"/>
</dbReference>
<dbReference type="Proteomes" id="UP000028761">
    <property type="component" value="Chromosome 2"/>
</dbReference>
<evidence type="ECO:0000313" key="2">
    <source>
        <dbReference type="Proteomes" id="UP000028761"/>
    </source>
</evidence>